<reference evidence="2" key="1">
    <citation type="submission" date="2022-11" db="EMBL/GenBank/DDBJ databases">
        <authorList>
            <person name="Somphong A."/>
            <person name="Phongsopitanun W."/>
        </authorList>
    </citation>
    <scope>NUCLEOTIDE SEQUENCE</scope>
    <source>
        <strain evidence="2">Pm04-4</strain>
    </source>
</reference>
<feature type="region of interest" description="Disordered" evidence="1">
    <location>
        <begin position="78"/>
        <end position="97"/>
    </location>
</feature>
<dbReference type="Proteomes" id="UP001151002">
    <property type="component" value="Unassembled WGS sequence"/>
</dbReference>
<dbReference type="RefSeq" id="WP_267565775.1">
    <property type="nucleotide sequence ID" value="NZ_JAPNTZ010000009.1"/>
</dbReference>
<dbReference type="EMBL" id="JAPNTZ010000009">
    <property type="protein sequence ID" value="MCY1141390.1"/>
    <property type="molecule type" value="Genomic_DNA"/>
</dbReference>
<evidence type="ECO:0000313" key="2">
    <source>
        <dbReference type="EMBL" id="MCY1141390.1"/>
    </source>
</evidence>
<gene>
    <name evidence="2" type="ORF">OWR29_25610</name>
</gene>
<proteinExistence type="predicted"/>
<keyword evidence="3" id="KW-1185">Reference proteome</keyword>
<evidence type="ECO:0000256" key="1">
    <source>
        <dbReference type="SAM" id="MobiDB-lite"/>
    </source>
</evidence>
<evidence type="ECO:0000313" key="3">
    <source>
        <dbReference type="Proteomes" id="UP001151002"/>
    </source>
</evidence>
<sequence>MDPMIVAAITALGVIASAYLTSRVSNRQVSTSSSNQLIDQHQEDIKELRAGRAEDRSRITALERHVRIQGDYIGQLRRHIADGNPPPPPPYPAGLIT</sequence>
<feature type="compositionally biased region" description="Pro residues" evidence="1">
    <location>
        <begin position="84"/>
        <end position="97"/>
    </location>
</feature>
<organism evidence="2 3">
    <name type="scientific">Paractinoplanes pyxinae</name>
    <dbReference type="NCBI Taxonomy" id="2997416"/>
    <lineage>
        <taxon>Bacteria</taxon>
        <taxon>Bacillati</taxon>
        <taxon>Actinomycetota</taxon>
        <taxon>Actinomycetes</taxon>
        <taxon>Micromonosporales</taxon>
        <taxon>Micromonosporaceae</taxon>
        <taxon>Paractinoplanes</taxon>
    </lineage>
</organism>
<protein>
    <submittedName>
        <fullName evidence="2">Uncharacterized protein</fullName>
    </submittedName>
</protein>
<accession>A0ABT4B727</accession>
<name>A0ABT4B727_9ACTN</name>
<comment type="caution">
    <text evidence="2">The sequence shown here is derived from an EMBL/GenBank/DDBJ whole genome shotgun (WGS) entry which is preliminary data.</text>
</comment>